<dbReference type="PANTHER" id="PTHR24096">
    <property type="entry name" value="LONG-CHAIN-FATTY-ACID--COA LIGASE"/>
    <property type="match status" value="1"/>
</dbReference>
<evidence type="ECO:0000256" key="11">
    <source>
        <dbReference type="ARBA" id="ARBA00023223"/>
    </source>
</evidence>
<dbReference type="InterPro" id="IPR042099">
    <property type="entry name" value="ANL_N_sf"/>
</dbReference>
<dbReference type="Pfam" id="PF13193">
    <property type="entry name" value="AMP-binding_C"/>
    <property type="match status" value="1"/>
</dbReference>
<keyword evidence="12" id="KW-0599">Photoprotein</keyword>
<dbReference type="PROSITE" id="PS00455">
    <property type="entry name" value="AMP_BINDING"/>
    <property type="match status" value="1"/>
</dbReference>
<dbReference type="FunFam" id="3.40.50.12780:FF:000003">
    <property type="entry name" value="Long-chain-fatty-acid--CoA ligase FadD"/>
    <property type="match status" value="1"/>
</dbReference>
<evidence type="ECO:0000256" key="12">
    <source>
        <dbReference type="ARBA" id="ARBA00023262"/>
    </source>
</evidence>
<evidence type="ECO:0000256" key="9">
    <source>
        <dbReference type="ARBA" id="ARBA00023033"/>
    </source>
</evidence>
<reference evidence="17" key="1">
    <citation type="submission" date="2020-08" db="EMBL/GenBank/DDBJ databases">
        <title>Genome sequencing and assembly of the red palm weevil Rhynchophorus ferrugineus.</title>
        <authorList>
            <person name="Dias G.B."/>
            <person name="Bergman C.M."/>
            <person name="Manee M."/>
        </authorList>
    </citation>
    <scope>NUCLEOTIDE SEQUENCE</scope>
    <source>
        <strain evidence="17">AA-2017</strain>
        <tissue evidence="17">Whole larva</tissue>
    </source>
</reference>
<evidence type="ECO:0000256" key="7">
    <source>
        <dbReference type="ARBA" id="ARBA00022840"/>
    </source>
</evidence>
<dbReference type="GO" id="GO:0008218">
    <property type="term" value="P:bioluminescence"/>
    <property type="evidence" value="ECO:0007669"/>
    <property type="project" value="UniProtKB-KW"/>
</dbReference>
<keyword evidence="11" id="KW-0455">Luminescence</keyword>
<dbReference type="InterPro" id="IPR000873">
    <property type="entry name" value="AMP-dep_synth/lig_dom"/>
</dbReference>
<feature type="domain" description="AMP-dependent synthetase/ligase" evidence="15">
    <location>
        <begin position="61"/>
        <end position="442"/>
    </location>
</feature>
<evidence type="ECO:0000256" key="5">
    <source>
        <dbReference type="ARBA" id="ARBA00022723"/>
    </source>
</evidence>
<evidence type="ECO:0000256" key="10">
    <source>
        <dbReference type="ARBA" id="ARBA00023140"/>
    </source>
</evidence>
<feature type="transmembrane region" description="Helical" evidence="14">
    <location>
        <begin position="266"/>
        <end position="288"/>
    </location>
</feature>
<evidence type="ECO:0000256" key="6">
    <source>
        <dbReference type="ARBA" id="ARBA00022741"/>
    </source>
</evidence>
<dbReference type="InterPro" id="IPR045851">
    <property type="entry name" value="AMP-bd_C_sf"/>
</dbReference>
<comment type="catalytic activity">
    <reaction evidence="13">
        <text>firefly D-luciferin + ATP + O2 = firefly oxyluciferin + hnu + AMP + CO2 + diphosphate</text>
        <dbReference type="Rhea" id="RHEA:10732"/>
        <dbReference type="ChEBI" id="CHEBI:15379"/>
        <dbReference type="ChEBI" id="CHEBI:16526"/>
        <dbReference type="ChEBI" id="CHEBI:16792"/>
        <dbReference type="ChEBI" id="CHEBI:30212"/>
        <dbReference type="ChEBI" id="CHEBI:30616"/>
        <dbReference type="ChEBI" id="CHEBI:33019"/>
        <dbReference type="ChEBI" id="CHEBI:58038"/>
        <dbReference type="ChEBI" id="CHEBI:456215"/>
        <dbReference type="EC" id="1.13.12.7"/>
    </reaction>
</comment>
<dbReference type="GO" id="GO:0005777">
    <property type="term" value="C:peroxisome"/>
    <property type="evidence" value="ECO:0007669"/>
    <property type="project" value="UniProtKB-SubCell"/>
</dbReference>
<organism evidence="17 18">
    <name type="scientific">Rhynchophorus ferrugineus</name>
    <name type="common">Red palm weevil</name>
    <name type="synonym">Curculio ferrugineus</name>
    <dbReference type="NCBI Taxonomy" id="354439"/>
    <lineage>
        <taxon>Eukaryota</taxon>
        <taxon>Metazoa</taxon>
        <taxon>Ecdysozoa</taxon>
        <taxon>Arthropoda</taxon>
        <taxon>Hexapoda</taxon>
        <taxon>Insecta</taxon>
        <taxon>Pterygota</taxon>
        <taxon>Neoptera</taxon>
        <taxon>Endopterygota</taxon>
        <taxon>Coleoptera</taxon>
        <taxon>Polyphaga</taxon>
        <taxon>Cucujiformia</taxon>
        <taxon>Curculionidae</taxon>
        <taxon>Dryophthorinae</taxon>
        <taxon>Rhynchophorus</taxon>
    </lineage>
</organism>
<dbReference type="GO" id="GO:0004467">
    <property type="term" value="F:long-chain fatty acid-CoA ligase activity"/>
    <property type="evidence" value="ECO:0007669"/>
    <property type="project" value="TreeGrafter"/>
</dbReference>
<evidence type="ECO:0000256" key="4">
    <source>
        <dbReference type="ARBA" id="ARBA00019043"/>
    </source>
</evidence>
<evidence type="ECO:0000256" key="3">
    <source>
        <dbReference type="ARBA" id="ARBA00012532"/>
    </source>
</evidence>
<sequence>MFSRVARKILIQERCRSSKHFLNRRGFSSSCRRDKQEGRILKGPGNIELPKTTIPDFVFSHCEKFPDLVCSECPITKKKYTFRQVRDRSKNLGKVLRKKFGLNRGDAVLIFLPNLPEFQITTLGCMTAGLVVSTANCLYTADEISRQIVDSSSKLIITTVESYEVARKSVEKAQKRIPIICIRTRQDQLLPRDAIDFEEVSTTVLDIPDLEPSDPEDVAVLPYSSGTTGLPKGVRLSHHNIVSNLMQMNDSYSKLIRNVEGNEQDVTLAVLPMFHIYGFTITTLFMMIKGSKVLPLQRFSPDTYIQSLKEYNVDYLFLAPPLVLFLTLHPDVLPEYLKKLRFAFSGAAPLGPLDEEKFLDKVGRHVLLVQAYGLTETSPLVAANTRFVGEDLRDVSQGSIGHVVANTEAKIVKPGDPTATPLGALESGELLVRGPQVMQGYHNNQKATDEILQDGWLRTGDLAHYNERDFIFITDRVKELIKVKGFQVAPAELEELLRDHPKVADAAVIGIPDMVSGELPRAYIQLKENTNTDDINRFLNDKVAKYKRLEGGIEFVKEIPKNSAGKILRRQLKERYLQEQQA</sequence>
<evidence type="ECO:0000259" key="16">
    <source>
        <dbReference type="Pfam" id="PF13193"/>
    </source>
</evidence>
<dbReference type="GO" id="GO:0005524">
    <property type="term" value="F:ATP binding"/>
    <property type="evidence" value="ECO:0007669"/>
    <property type="project" value="UniProtKB-KW"/>
</dbReference>
<keyword evidence="8" id="KW-0560">Oxidoreductase</keyword>
<evidence type="ECO:0000313" key="18">
    <source>
        <dbReference type="Proteomes" id="UP000625711"/>
    </source>
</evidence>
<keyword evidence="14" id="KW-1133">Transmembrane helix</keyword>
<evidence type="ECO:0000256" key="2">
    <source>
        <dbReference type="ARBA" id="ARBA00006432"/>
    </source>
</evidence>
<gene>
    <name evidence="17" type="ORF">GWI33_007331</name>
</gene>
<keyword evidence="10" id="KW-0576">Peroxisome</keyword>
<comment type="caution">
    <text evidence="17">The sequence shown here is derived from an EMBL/GenBank/DDBJ whole genome shotgun (WGS) entry which is preliminary data.</text>
</comment>
<evidence type="ECO:0000256" key="1">
    <source>
        <dbReference type="ARBA" id="ARBA00004275"/>
    </source>
</evidence>
<dbReference type="PANTHER" id="PTHR24096:SF422">
    <property type="entry name" value="BCDNA.GH02901"/>
    <property type="match status" value="1"/>
</dbReference>
<keyword evidence="14" id="KW-0812">Transmembrane</keyword>
<dbReference type="Pfam" id="PF00501">
    <property type="entry name" value="AMP-binding"/>
    <property type="match status" value="1"/>
</dbReference>
<dbReference type="GO" id="GO:0004497">
    <property type="term" value="F:monooxygenase activity"/>
    <property type="evidence" value="ECO:0007669"/>
    <property type="project" value="UniProtKB-KW"/>
</dbReference>
<dbReference type="Gene3D" id="3.30.300.30">
    <property type="match status" value="1"/>
</dbReference>
<dbReference type="GO" id="GO:0046872">
    <property type="term" value="F:metal ion binding"/>
    <property type="evidence" value="ECO:0007669"/>
    <property type="project" value="UniProtKB-KW"/>
</dbReference>
<name>A0A834MID6_RHYFE</name>
<evidence type="ECO:0000313" key="17">
    <source>
        <dbReference type="EMBL" id="KAF7279389.1"/>
    </source>
</evidence>
<dbReference type="EC" id="1.13.12.7" evidence="3"/>
<keyword evidence="7" id="KW-0067">ATP-binding</keyword>
<keyword evidence="14" id="KW-0472">Membrane</keyword>
<protein>
    <recommendedName>
        <fullName evidence="4">Luciferin 4-monooxygenase</fullName>
        <ecNumber evidence="3">1.13.12.7</ecNumber>
    </recommendedName>
</protein>
<evidence type="ECO:0000256" key="14">
    <source>
        <dbReference type="SAM" id="Phobius"/>
    </source>
</evidence>
<dbReference type="OrthoDB" id="10253869at2759"/>
<dbReference type="GO" id="GO:0046949">
    <property type="term" value="P:fatty-acyl-CoA biosynthetic process"/>
    <property type="evidence" value="ECO:0007669"/>
    <property type="project" value="TreeGrafter"/>
</dbReference>
<evidence type="ECO:0000259" key="15">
    <source>
        <dbReference type="Pfam" id="PF00501"/>
    </source>
</evidence>
<dbReference type="AlphaFoldDB" id="A0A834MID6"/>
<proteinExistence type="inferred from homology"/>
<dbReference type="InterPro" id="IPR025110">
    <property type="entry name" value="AMP-bd_C"/>
</dbReference>
<keyword evidence="5" id="KW-0479">Metal-binding</keyword>
<keyword evidence="9" id="KW-0503">Monooxygenase</keyword>
<dbReference type="FunFam" id="3.30.300.30:FF:000007">
    <property type="entry name" value="4-coumarate--CoA ligase 2"/>
    <property type="match status" value="1"/>
</dbReference>
<dbReference type="Gene3D" id="3.40.50.12780">
    <property type="entry name" value="N-terminal domain of ligase-like"/>
    <property type="match status" value="1"/>
</dbReference>
<evidence type="ECO:0000256" key="13">
    <source>
        <dbReference type="ARBA" id="ARBA00048497"/>
    </source>
</evidence>
<comment type="subcellular location">
    <subcellularLocation>
        <location evidence="1">Peroxisome</location>
    </subcellularLocation>
</comment>
<dbReference type="SUPFAM" id="SSF56801">
    <property type="entry name" value="Acetyl-CoA synthetase-like"/>
    <property type="match status" value="1"/>
</dbReference>
<dbReference type="Proteomes" id="UP000625711">
    <property type="component" value="Unassembled WGS sequence"/>
</dbReference>
<keyword evidence="6" id="KW-0547">Nucleotide-binding</keyword>
<dbReference type="EMBL" id="JAACXV010000365">
    <property type="protein sequence ID" value="KAF7279389.1"/>
    <property type="molecule type" value="Genomic_DNA"/>
</dbReference>
<evidence type="ECO:0000256" key="8">
    <source>
        <dbReference type="ARBA" id="ARBA00023002"/>
    </source>
</evidence>
<keyword evidence="18" id="KW-1185">Reference proteome</keyword>
<feature type="domain" description="AMP-binding enzyme C-terminal" evidence="16">
    <location>
        <begin position="492"/>
        <end position="566"/>
    </location>
</feature>
<dbReference type="InterPro" id="IPR020845">
    <property type="entry name" value="AMP-binding_CS"/>
</dbReference>
<comment type="similarity">
    <text evidence="2">Belongs to the ATP-dependent AMP-binding enzyme family.</text>
</comment>
<accession>A0A834MID6</accession>
<dbReference type="CDD" id="cd05911">
    <property type="entry name" value="Firefly_Luc_like"/>
    <property type="match status" value="1"/>
</dbReference>